<proteinExistence type="predicted"/>
<dbReference type="EMBL" id="CP045915">
    <property type="protein sequence ID" value="QGH34054.1"/>
    <property type="molecule type" value="Genomic_DNA"/>
</dbReference>
<name>A0A5Q2TGT8_9BACI</name>
<keyword evidence="2" id="KW-1185">Reference proteome</keyword>
<dbReference type="Proteomes" id="UP000339690">
    <property type="component" value="Chromosome"/>
</dbReference>
<sequence>MKVILNNDRKSLIHIQTNEVSPVIQAINELIGSELIISHLIIDDQTIYSDHELYIENYIKDIKVIDVIAKTRAEFINDTLLTTENYLLNSFVIIDDLTSQFYSNPIDDSWNTFKQLTNGIQWLTDMIFMVDRMVERPNNWEQYVEVYYQLQANIKELADALENHDIVLIADIIHYEIKALFETLMKLITNTIDQEGSRHDVN</sequence>
<accession>A0A5Q2TGT8</accession>
<reference evidence="1 2" key="1">
    <citation type="submission" date="2019-11" db="EMBL/GenBank/DDBJ databases">
        <title>Gracilibacillus salitolerans sp. nov., a moderate halophile isolated from a saline soil in northwest China.</title>
        <authorList>
            <person name="Gan L."/>
        </authorList>
    </citation>
    <scope>NUCLEOTIDE SEQUENCE [LARGE SCALE GENOMIC DNA]</scope>
    <source>
        <strain evidence="1 2">SCU50</strain>
    </source>
</reference>
<evidence type="ECO:0000313" key="1">
    <source>
        <dbReference type="EMBL" id="QGH34054.1"/>
    </source>
</evidence>
<gene>
    <name evidence="1" type="ORF">GI584_08475</name>
</gene>
<dbReference type="AlphaFoldDB" id="A0A5Q2TGT8"/>
<organism evidence="1 2">
    <name type="scientific">Gracilibacillus salitolerans</name>
    <dbReference type="NCBI Taxonomy" id="2663022"/>
    <lineage>
        <taxon>Bacteria</taxon>
        <taxon>Bacillati</taxon>
        <taxon>Bacillota</taxon>
        <taxon>Bacilli</taxon>
        <taxon>Bacillales</taxon>
        <taxon>Bacillaceae</taxon>
        <taxon>Gracilibacillus</taxon>
    </lineage>
</organism>
<dbReference type="KEGG" id="grc:GI584_08475"/>
<protein>
    <submittedName>
        <fullName evidence="1">Uncharacterized protein</fullName>
    </submittedName>
</protein>
<evidence type="ECO:0000313" key="2">
    <source>
        <dbReference type="Proteomes" id="UP000339690"/>
    </source>
</evidence>
<dbReference type="RefSeq" id="WP_153790954.1">
    <property type="nucleotide sequence ID" value="NZ_CP045915.1"/>
</dbReference>